<dbReference type="Proteomes" id="UP000030671">
    <property type="component" value="Unassembled WGS sequence"/>
</dbReference>
<protein>
    <submittedName>
        <fullName evidence="2">Uncharacterized protein</fullName>
    </submittedName>
</protein>
<feature type="compositionally biased region" description="Low complexity" evidence="1">
    <location>
        <begin position="119"/>
        <end position="129"/>
    </location>
</feature>
<feature type="non-terminal residue" evidence="2">
    <location>
        <position position="262"/>
    </location>
</feature>
<accession>W4K2I1</accession>
<reference evidence="2 3" key="1">
    <citation type="journal article" date="2012" name="New Phytol.">
        <title>Insight into trade-off between wood decay and parasitism from the genome of a fungal forest pathogen.</title>
        <authorList>
            <person name="Olson A."/>
            <person name="Aerts A."/>
            <person name="Asiegbu F."/>
            <person name="Belbahri L."/>
            <person name="Bouzid O."/>
            <person name="Broberg A."/>
            <person name="Canback B."/>
            <person name="Coutinho P.M."/>
            <person name="Cullen D."/>
            <person name="Dalman K."/>
            <person name="Deflorio G."/>
            <person name="van Diepen L.T."/>
            <person name="Dunand C."/>
            <person name="Duplessis S."/>
            <person name="Durling M."/>
            <person name="Gonthier P."/>
            <person name="Grimwood J."/>
            <person name="Fossdal C.G."/>
            <person name="Hansson D."/>
            <person name="Henrissat B."/>
            <person name="Hietala A."/>
            <person name="Himmelstrand K."/>
            <person name="Hoffmeister D."/>
            <person name="Hogberg N."/>
            <person name="James T.Y."/>
            <person name="Karlsson M."/>
            <person name="Kohler A."/>
            <person name="Kues U."/>
            <person name="Lee Y.H."/>
            <person name="Lin Y.C."/>
            <person name="Lind M."/>
            <person name="Lindquist E."/>
            <person name="Lombard V."/>
            <person name="Lucas S."/>
            <person name="Lunden K."/>
            <person name="Morin E."/>
            <person name="Murat C."/>
            <person name="Park J."/>
            <person name="Raffaello T."/>
            <person name="Rouze P."/>
            <person name="Salamov A."/>
            <person name="Schmutz J."/>
            <person name="Solheim H."/>
            <person name="Stahlberg J."/>
            <person name="Velez H."/>
            <person name="de Vries R.P."/>
            <person name="Wiebenga A."/>
            <person name="Woodward S."/>
            <person name="Yakovlev I."/>
            <person name="Garbelotto M."/>
            <person name="Martin F."/>
            <person name="Grigoriev I.V."/>
            <person name="Stenlid J."/>
        </authorList>
    </citation>
    <scope>NUCLEOTIDE SEQUENCE [LARGE SCALE GENOMIC DNA]</scope>
    <source>
        <strain evidence="2 3">TC 32-1</strain>
    </source>
</reference>
<proteinExistence type="predicted"/>
<dbReference type="KEGG" id="hir:HETIRDRAFT_477625"/>
<evidence type="ECO:0000313" key="2">
    <source>
        <dbReference type="EMBL" id="ETW80033.1"/>
    </source>
</evidence>
<dbReference type="InParanoid" id="W4K2I1"/>
<gene>
    <name evidence="2" type="ORF">HETIRDRAFT_477625</name>
</gene>
<name>W4K2I1_HETIT</name>
<dbReference type="GeneID" id="20677763"/>
<dbReference type="HOGENOM" id="CLU_1063758_0_0_1"/>
<evidence type="ECO:0000313" key="3">
    <source>
        <dbReference type="Proteomes" id="UP000030671"/>
    </source>
</evidence>
<organism evidence="2 3">
    <name type="scientific">Heterobasidion irregulare (strain TC 32-1)</name>
    <dbReference type="NCBI Taxonomy" id="747525"/>
    <lineage>
        <taxon>Eukaryota</taxon>
        <taxon>Fungi</taxon>
        <taxon>Dikarya</taxon>
        <taxon>Basidiomycota</taxon>
        <taxon>Agaricomycotina</taxon>
        <taxon>Agaricomycetes</taxon>
        <taxon>Russulales</taxon>
        <taxon>Bondarzewiaceae</taxon>
        <taxon>Heterobasidion</taxon>
        <taxon>Heterobasidion annosum species complex</taxon>
    </lineage>
</organism>
<dbReference type="RefSeq" id="XP_009548557.1">
    <property type="nucleotide sequence ID" value="XM_009550262.1"/>
</dbReference>
<feature type="compositionally biased region" description="Basic and acidic residues" evidence="1">
    <location>
        <begin position="228"/>
        <end position="256"/>
    </location>
</feature>
<sequence>MLVWAYIKVVFTPPGFAKDHVTSASPPTPSFSYSYSYRGAPAPLDPTSPNAADGAHDDAETETIGIPYAATRPHASHLPAVIVDAYDLSYSSVDRRRAREAALPALNTGAERGTPLVQPESSISASPSAEPEHETEEGGTTPSSATPSPAITFAPPESPSASASTSHTPFTSHDTPASPSTHAEKRSRASRHPAHPHSQWHTQGAGHRDQDQDRKRYKGRGRQASDQGAERARYQDADAERKRERGRNGNGEKRESFSMAVM</sequence>
<dbReference type="AlphaFoldDB" id="W4K2I1"/>
<keyword evidence="3" id="KW-1185">Reference proteome</keyword>
<dbReference type="EMBL" id="KI925460">
    <property type="protein sequence ID" value="ETW80033.1"/>
    <property type="molecule type" value="Genomic_DNA"/>
</dbReference>
<feature type="region of interest" description="Disordered" evidence="1">
    <location>
        <begin position="104"/>
        <end position="262"/>
    </location>
</feature>
<evidence type="ECO:0000256" key="1">
    <source>
        <dbReference type="SAM" id="MobiDB-lite"/>
    </source>
</evidence>
<feature type="compositionally biased region" description="Low complexity" evidence="1">
    <location>
        <begin position="138"/>
        <end position="173"/>
    </location>
</feature>